<dbReference type="PANTHER" id="PTHR21716">
    <property type="entry name" value="TRANSMEMBRANE PROTEIN"/>
    <property type="match status" value="1"/>
</dbReference>
<keyword evidence="5 6" id="KW-0472">Membrane</keyword>
<dbReference type="EMBL" id="CP007739">
    <property type="protein sequence ID" value="AIE59187.1"/>
    <property type="molecule type" value="Genomic_DNA"/>
</dbReference>
<feature type="transmembrane region" description="Helical" evidence="6">
    <location>
        <begin position="234"/>
        <end position="262"/>
    </location>
</feature>
<feature type="transmembrane region" description="Helical" evidence="6">
    <location>
        <begin position="269"/>
        <end position="288"/>
    </location>
</feature>
<evidence type="ECO:0000256" key="2">
    <source>
        <dbReference type="ARBA" id="ARBA00009773"/>
    </source>
</evidence>
<proteinExistence type="inferred from homology"/>
<evidence type="ECO:0000256" key="6">
    <source>
        <dbReference type="SAM" id="Phobius"/>
    </source>
</evidence>
<name>I3E785_BACMM</name>
<dbReference type="PANTHER" id="PTHR21716:SF68">
    <property type="entry name" value="TRANSPORT PROTEIN YTVI-RELATED"/>
    <property type="match status" value="1"/>
</dbReference>
<gene>
    <name evidence="7" type="ORF">BMMGA3_03735</name>
</gene>
<dbReference type="HOGENOM" id="CLU_031275_4_0_9"/>
<dbReference type="InterPro" id="IPR014227">
    <property type="entry name" value="YtvI-like"/>
</dbReference>
<feature type="transmembrane region" description="Helical" evidence="6">
    <location>
        <begin position="56"/>
        <end position="75"/>
    </location>
</feature>
<evidence type="ECO:0000256" key="3">
    <source>
        <dbReference type="ARBA" id="ARBA00022692"/>
    </source>
</evidence>
<dbReference type="GO" id="GO:0016020">
    <property type="term" value="C:membrane"/>
    <property type="evidence" value="ECO:0007669"/>
    <property type="project" value="UniProtKB-SubCell"/>
</dbReference>
<dbReference type="KEGG" id="bmet:BMMGA3_03735"/>
<sequence>MVMWKKWLWISIIVLIGLFLVPYSLPLIFAFITAVMLEGLVQWQMTKLRFNRLQSVIIVFMSYVLLISVIGYYLISIIAQQTVALSGKTPNFMKGFYVSVIRPLIRKWEFYSKNLPKDVIVSIEKTLENSINSLDTFLHGVIQNTVNLLTAIPGFLIEFLIYLIALFLISLELPRLKAKVEIHLKEQTKRRVYLVANQLYRAGIGFIKAQIILSLLTFFMAFIGLSILRVPYTALLALLIVIVDILPILGTGSVLVPWAVIAILQNNQFLGIGLIVLFLVITVVRRIIEPKVYSTSLGISPLAALISLYIGFKLLGVVGVILGPALVIVFDTLKRANIIKMKFKI</sequence>
<evidence type="ECO:0000313" key="8">
    <source>
        <dbReference type="Proteomes" id="UP000027602"/>
    </source>
</evidence>
<comment type="similarity">
    <text evidence="2">Belongs to the autoinducer-2 exporter (AI-2E) (TC 2.A.86) family.</text>
</comment>
<keyword evidence="3 6" id="KW-0812">Transmembrane</keyword>
<comment type="subcellular location">
    <subcellularLocation>
        <location evidence="1">Membrane</location>
        <topology evidence="1">Multi-pass membrane protein</topology>
    </subcellularLocation>
</comment>
<feature type="transmembrane region" description="Helical" evidence="6">
    <location>
        <begin position="148"/>
        <end position="169"/>
    </location>
</feature>
<feature type="transmembrane region" description="Helical" evidence="6">
    <location>
        <begin position="6"/>
        <end position="35"/>
    </location>
</feature>
<dbReference type="Proteomes" id="UP000027602">
    <property type="component" value="Chromosome"/>
</dbReference>
<organism evidence="7 8">
    <name type="scientific">Bacillus methanolicus (strain MGA3 / ATCC 53907)</name>
    <dbReference type="NCBI Taxonomy" id="796606"/>
    <lineage>
        <taxon>Bacteria</taxon>
        <taxon>Bacillati</taxon>
        <taxon>Bacillota</taxon>
        <taxon>Bacilli</taxon>
        <taxon>Bacillales</taxon>
        <taxon>Bacillaceae</taxon>
        <taxon>Bacillus</taxon>
    </lineage>
</organism>
<feature type="transmembrane region" description="Helical" evidence="6">
    <location>
        <begin position="308"/>
        <end position="333"/>
    </location>
</feature>
<dbReference type="NCBIfam" id="TIGR02872">
    <property type="entry name" value="spore_ytvI"/>
    <property type="match status" value="1"/>
</dbReference>
<dbReference type="GO" id="GO:0055085">
    <property type="term" value="P:transmembrane transport"/>
    <property type="evidence" value="ECO:0007669"/>
    <property type="project" value="TreeGrafter"/>
</dbReference>
<reference evidence="7 8" key="1">
    <citation type="journal article" date="2015" name="BMC Genomics">
        <title>Transcriptome analysis of thermophilic methylotrophic Bacillus methanolicus MGA3 using RNA-sequencing provides detailed insights into its previously uncharted transcriptional landscape.</title>
        <authorList>
            <person name="Irla M."/>
            <person name="Neshat A."/>
            <person name="Brautaset T."/>
            <person name="Ruckert C."/>
            <person name="Kalinowski J."/>
            <person name="Wendisch V.F."/>
        </authorList>
    </citation>
    <scope>NUCLEOTIDE SEQUENCE [LARGE SCALE GENOMIC DNA]</scope>
    <source>
        <strain evidence="8">MGA3 / ATCC 53907</strain>
    </source>
</reference>
<protein>
    <submittedName>
        <fullName evidence="7">Sporulation integral membrane protein YtvI</fullName>
    </submittedName>
</protein>
<evidence type="ECO:0000256" key="1">
    <source>
        <dbReference type="ARBA" id="ARBA00004141"/>
    </source>
</evidence>
<dbReference type="eggNOG" id="COG0628">
    <property type="taxonomic scope" value="Bacteria"/>
</dbReference>
<evidence type="ECO:0000256" key="5">
    <source>
        <dbReference type="ARBA" id="ARBA00023136"/>
    </source>
</evidence>
<dbReference type="AlphaFoldDB" id="I3E785"/>
<keyword evidence="4 6" id="KW-1133">Transmembrane helix</keyword>
<feature type="transmembrane region" description="Helical" evidence="6">
    <location>
        <begin position="211"/>
        <end position="228"/>
    </location>
</feature>
<accession>I3E785</accession>
<dbReference type="InterPro" id="IPR002549">
    <property type="entry name" value="AI-2E-like"/>
</dbReference>
<keyword evidence="8" id="KW-1185">Reference proteome</keyword>
<evidence type="ECO:0000256" key="4">
    <source>
        <dbReference type="ARBA" id="ARBA00022989"/>
    </source>
</evidence>
<evidence type="ECO:0000313" key="7">
    <source>
        <dbReference type="EMBL" id="AIE59187.1"/>
    </source>
</evidence>
<dbReference type="Pfam" id="PF01594">
    <property type="entry name" value="AI-2E_transport"/>
    <property type="match status" value="1"/>
</dbReference>